<name>A0ABV4QTK4_9ACTN</name>
<gene>
    <name evidence="1" type="ORF">SM436_09565</name>
</gene>
<dbReference type="RefSeq" id="WP_371940325.1">
    <property type="nucleotide sequence ID" value="NZ_JAXCEH010000004.1"/>
</dbReference>
<dbReference type="EMBL" id="JAXCEH010000004">
    <property type="protein sequence ID" value="MFA1553937.1"/>
    <property type="molecule type" value="Genomic_DNA"/>
</dbReference>
<proteinExistence type="predicted"/>
<keyword evidence="2" id="KW-1185">Reference proteome</keyword>
<accession>A0ABV4QTK4</accession>
<protein>
    <submittedName>
        <fullName evidence="1">Uncharacterized protein</fullName>
    </submittedName>
</protein>
<evidence type="ECO:0000313" key="1">
    <source>
        <dbReference type="EMBL" id="MFA1553937.1"/>
    </source>
</evidence>
<evidence type="ECO:0000313" key="2">
    <source>
        <dbReference type="Proteomes" id="UP001569904"/>
    </source>
</evidence>
<reference evidence="1 2" key="1">
    <citation type="submission" date="2023-11" db="EMBL/GenBank/DDBJ databases">
        <title>Actinomadura monticuli sp. nov., isolated from volcanic ash.</title>
        <authorList>
            <person name="Lee S.D."/>
            <person name="Yang H."/>
            <person name="Kim I.S."/>
        </authorList>
    </citation>
    <scope>NUCLEOTIDE SEQUENCE [LARGE SCALE GENOMIC DNA]</scope>
    <source>
        <strain evidence="1 2">DSM 45346</strain>
    </source>
</reference>
<comment type="caution">
    <text evidence="1">The sequence shown here is derived from an EMBL/GenBank/DDBJ whole genome shotgun (WGS) entry which is preliminary data.</text>
</comment>
<sequence>MTSLVTTAEEVLSMFKVTNRARVEFESWTTSSKRKDTVVPDVLAHRTRFLYEIRPEDIERIRDLDDKDEHALGEIKRTAGESVRRIVDWDPDYAFVHTFHYILETTGHVPTWQEFRRHCYFDLRARAMLWDPAQELRNELEAEYSRVQTYQAMRWRVGNYYYSVLRELHVIAVLREQGIDVRFHPLADALFRVDAWYERTAISLYIGNPEYKQVGAAGRKPLAEQILGGASPSFTFETIELPSRDRFGSVWLVPRSDIRKVGARLLRSNG</sequence>
<dbReference type="Proteomes" id="UP001569904">
    <property type="component" value="Unassembled WGS sequence"/>
</dbReference>
<organism evidence="1 2">
    <name type="scientific">Actinomadura chokoriensis</name>
    <dbReference type="NCBI Taxonomy" id="454156"/>
    <lineage>
        <taxon>Bacteria</taxon>
        <taxon>Bacillati</taxon>
        <taxon>Actinomycetota</taxon>
        <taxon>Actinomycetes</taxon>
        <taxon>Streptosporangiales</taxon>
        <taxon>Thermomonosporaceae</taxon>
        <taxon>Actinomadura</taxon>
    </lineage>
</organism>